<protein>
    <recommendedName>
        <fullName evidence="3">F-box domain-containing protein</fullName>
    </recommendedName>
</protein>
<evidence type="ECO:0000313" key="2">
    <source>
        <dbReference type="Proteomes" id="UP000799118"/>
    </source>
</evidence>
<keyword evidence="2" id="KW-1185">Reference proteome</keyword>
<evidence type="ECO:0008006" key="3">
    <source>
        <dbReference type="Google" id="ProtNLM"/>
    </source>
</evidence>
<evidence type="ECO:0000313" key="1">
    <source>
        <dbReference type="EMBL" id="KAE9401333.1"/>
    </source>
</evidence>
<name>A0A6A4HTR1_9AGAR</name>
<dbReference type="InterPro" id="IPR032675">
    <property type="entry name" value="LRR_dom_sf"/>
</dbReference>
<reference evidence="1" key="1">
    <citation type="journal article" date="2019" name="Environ. Microbiol.">
        <title>Fungal ecological strategies reflected in gene transcription - a case study of two litter decomposers.</title>
        <authorList>
            <person name="Barbi F."/>
            <person name="Kohler A."/>
            <person name="Barry K."/>
            <person name="Baskaran P."/>
            <person name="Daum C."/>
            <person name="Fauchery L."/>
            <person name="Ihrmark K."/>
            <person name="Kuo A."/>
            <person name="LaButti K."/>
            <person name="Lipzen A."/>
            <person name="Morin E."/>
            <person name="Grigoriev I.V."/>
            <person name="Henrissat B."/>
            <person name="Lindahl B."/>
            <person name="Martin F."/>
        </authorList>
    </citation>
    <scope>NUCLEOTIDE SEQUENCE</scope>
    <source>
        <strain evidence="1">JB14</strain>
    </source>
</reference>
<dbReference type="Gene3D" id="3.80.10.10">
    <property type="entry name" value="Ribonuclease Inhibitor"/>
    <property type="match status" value="1"/>
</dbReference>
<proteinExistence type="predicted"/>
<dbReference type="AlphaFoldDB" id="A0A6A4HTR1"/>
<dbReference type="OrthoDB" id="3258311at2759"/>
<dbReference type="Proteomes" id="UP000799118">
    <property type="component" value="Unassembled WGS sequence"/>
</dbReference>
<sequence length="717" mass="84080">MDPDSPVNNSFTFFSWSPNPELRLFEKQEIELRRMEAEMHTSSSSPHDLDQPVPVTLDQDNGDVVDCDAMYNDPDYFRVYHVYRFFRTIEGFLQGSLDLTGRHQRRLDGLIPLWLNFFKEFFTLKESARVSLTKEKIEGQAQEVVSYEVEHDAWTEFRVKWKIPRIFSFNHLTEHADYIIDLGFGRKEWKVQKLCLLDLPNELLDHISYLASLDQYRPGAIFLSATCKRMYYLGRPHLFESLSLNLQLPHDRRFKTLLDAGTDPTKDYDAIYSDISRLALENFFDKSAFIRSRPDLAKRTKKLSFRNWWRIEMCKHYLQYIDRAAFTHISSAFTETLHAVNNLQILHVSQLDLTPDFAISLSQLPLLREVSLDECVQTEDLTRVLMSDQWARCNQVHFLELNAHSIDEFEHSYMLSWIILLLFPNLSTFNCMNPSHECLVHPSLPDFFLAPASLEMLTNLRYLFLSHFHDISTLADMIRVNVTTFGADYRLPLTHLKIHSCWAQPDSVIIDLLEVLHAASAPLEVLVLDGLQDAELGLFEHIAEYFPDLLELTLIRRQNSRQHEAKQCSWLHPSWEYAPIFSRFNRLRHFGWNFCFMAHHLPTMMLVFERQVELSRTPGLSTLELEELLANDVELRELEDEADWDWNILCGHVAKLFGAYCPTLEAFEDIPKDRFEKVCLSRHESDGISLYIKNRFQHSTRWNPRLRRKWTSRGAST</sequence>
<accession>A0A6A4HTR1</accession>
<dbReference type="SUPFAM" id="SSF52047">
    <property type="entry name" value="RNI-like"/>
    <property type="match status" value="1"/>
</dbReference>
<gene>
    <name evidence="1" type="ORF">BT96DRAFT_918914</name>
</gene>
<dbReference type="EMBL" id="ML769447">
    <property type="protein sequence ID" value="KAE9401333.1"/>
    <property type="molecule type" value="Genomic_DNA"/>
</dbReference>
<organism evidence="1 2">
    <name type="scientific">Gymnopus androsaceus JB14</name>
    <dbReference type="NCBI Taxonomy" id="1447944"/>
    <lineage>
        <taxon>Eukaryota</taxon>
        <taxon>Fungi</taxon>
        <taxon>Dikarya</taxon>
        <taxon>Basidiomycota</taxon>
        <taxon>Agaricomycotina</taxon>
        <taxon>Agaricomycetes</taxon>
        <taxon>Agaricomycetidae</taxon>
        <taxon>Agaricales</taxon>
        <taxon>Marasmiineae</taxon>
        <taxon>Omphalotaceae</taxon>
        <taxon>Gymnopus</taxon>
    </lineage>
</organism>